<dbReference type="Proteomes" id="UP000655588">
    <property type="component" value="Unassembled WGS sequence"/>
</dbReference>
<proteinExistence type="predicted"/>
<gene>
    <name evidence="1" type="ORF">E2986_13926</name>
</gene>
<reference evidence="1" key="1">
    <citation type="submission" date="2019-11" db="EMBL/GenBank/DDBJ databases">
        <title>The nuclear and mitochondrial genomes of Frieseomelitta varia - a highly eusocial stingless bee (Meliponini) with a permanently sterile worker caste.</title>
        <authorList>
            <person name="Freitas F.C.P."/>
            <person name="Lourenco A.P."/>
            <person name="Nunes F.M.F."/>
            <person name="Paschoal A.R."/>
            <person name="Abreu F.C.P."/>
            <person name="Barbin F.O."/>
            <person name="Bataglia L."/>
            <person name="Cardoso-Junior C.A.M."/>
            <person name="Cervoni M.S."/>
            <person name="Silva S.R."/>
            <person name="Dalarmi F."/>
            <person name="Del Lama M.A."/>
            <person name="Depintor T.S."/>
            <person name="Ferreira K.M."/>
            <person name="Goria P.S."/>
            <person name="Jaskot M.C."/>
            <person name="Lago D.C."/>
            <person name="Luna-Lucena D."/>
            <person name="Moda L.M."/>
            <person name="Nascimento L."/>
            <person name="Pedrino M."/>
            <person name="Rabico F.O."/>
            <person name="Sanches F.C."/>
            <person name="Santos D.E."/>
            <person name="Santos C.G."/>
            <person name="Vieira J."/>
            <person name="Lopes T.F."/>
            <person name="Barchuk A.R."/>
            <person name="Hartfelder K."/>
            <person name="Simoes Z.L.P."/>
            <person name="Bitondi M.M.G."/>
            <person name="Pinheiro D.G."/>
        </authorList>
    </citation>
    <scope>NUCLEOTIDE SEQUENCE</scope>
    <source>
        <strain evidence="1">USP_RPSP 00005682</strain>
        <tissue evidence="1">Whole individual</tissue>
    </source>
</reference>
<organism evidence="1 2">
    <name type="scientific">Frieseomelitta varia</name>
    <dbReference type="NCBI Taxonomy" id="561572"/>
    <lineage>
        <taxon>Eukaryota</taxon>
        <taxon>Metazoa</taxon>
        <taxon>Ecdysozoa</taxon>
        <taxon>Arthropoda</taxon>
        <taxon>Hexapoda</taxon>
        <taxon>Insecta</taxon>
        <taxon>Pterygota</taxon>
        <taxon>Neoptera</taxon>
        <taxon>Endopterygota</taxon>
        <taxon>Hymenoptera</taxon>
        <taxon>Apocrita</taxon>
        <taxon>Aculeata</taxon>
        <taxon>Apoidea</taxon>
        <taxon>Anthophila</taxon>
        <taxon>Apidae</taxon>
        <taxon>Frieseomelitta</taxon>
    </lineage>
</organism>
<comment type="caution">
    <text evidence="1">The sequence shown here is derived from an EMBL/GenBank/DDBJ whole genome shotgun (WGS) entry which is preliminary data.</text>
</comment>
<evidence type="ECO:0000313" key="2">
    <source>
        <dbReference type="Proteomes" id="UP000655588"/>
    </source>
</evidence>
<name>A0A833SPA8_9HYME</name>
<dbReference type="EMBL" id="WNWW01000043">
    <property type="protein sequence ID" value="KAF3430488.1"/>
    <property type="molecule type" value="Genomic_DNA"/>
</dbReference>
<keyword evidence="2" id="KW-1185">Reference proteome</keyword>
<sequence>MLSGIRPREELEKYGINVIKATYQLEGFFNESSGISYVGMYDLKEDICSYEKIHRESLSAIGTSFVSVHRKTYNVYEIY</sequence>
<accession>A0A833SPA8</accession>
<dbReference type="AlphaFoldDB" id="A0A833SPA8"/>
<evidence type="ECO:0000313" key="1">
    <source>
        <dbReference type="EMBL" id="KAF3430488.1"/>
    </source>
</evidence>
<protein>
    <submittedName>
        <fullName evidence="1">Uncharacterized protein</fullName>
    </submittedName>
</protein>